<evidence type="ECO:0000313" key="2">
    <source>
        <dbReference type="EMBL" id="KAK0659680.1"/>
    </source>
</evidence>
<organism evidence="2 3">
    <name type="scientific">Lasiodiplodia hormozganensis</name>
    <dbReference type="NCBI Taxonomy" id="869390"/>
    <lineage>
        <taxon>Eukaryota</taxon>
        <taxon>Fungi</taxon>
        <taxon>Dikarya</taxon>
        <taxon>Ascomycota</taxon>
        <taxon>Pezizomycotina</taxon>
        <taxon>Dothideomycetes</taxon>
        <taxon>Dothideomycetes incertae sedis</taxon>
        <taxon>Botryosphaeriales</taxon>
        <taxon>Botryosphaeriaceae</taxon>
        <taxon>Lasiodiplodia</taxon>
    </lineage>
</organism>
<sequence>MFRQILLSILTTSITPLGAEHFNHPQPLRQDDISPAATTSAIAGPWSPCLRQNPGCQEIYYLIQRCWDTGVPGGQAPIPGLAGEQAASGFDPNDRGISEAFRTCFCGDQRTTEDEAWTRCAFCVINAGMRRYYANRENTDIVLFCNPNLYLWLSAFLNFSLIAAPDAWSSAPSPLLTGPITAITADAVKSRYKPDPSANMLPSDIIILTTATLNIDDWLQLDHVFWRS</sequence>
<dbReference type="Proteomes" id="UP001175001">
    <property type="component" value="Unassembled WGS sequence"/>
</dbReference>
<feature type="chain" id="PRO_5041348433" evidence="1">
    <location>
        <begin position="20"/>
        <end position="228"/>
    </location>
</feature>
<gene>
    <name evidence="2" type="ORF">DIS24_g3930</name>
</gene>
<comment type="caution">
    <text evidence="2">The sequence shown here is derived from an EMBL/GenBank/DDBJ whole genome shotgun (WGS) entry which is preliminary data.</text>
</comment>
<accession>A0AA39YWS6</accession>
<evidence type="ECO:0000313" key="3">
    <source>
        <dbReference type="Proteomes" id="UP001175001"/>
    </source>
</evidence>
<evidence type="ECO:0000256" key="1">
    <source>
        <dbReference type="SAM" id="SignalP"/>
    </source>
</evidence>
<reference evidence="2" key="1">
    <citation type="submission" date="2023-06" db="EMBL/GenBank/DDBJ databases">
        <title>Multi-omics analyses reveal the molecular pathogenesis toolkit of Lasiodiplodia hormozganensis, a cross-kingdom pathogen.</title>
        <authorList>
            <person name="Felix C."/>
            <person name="Meneses R."/>
            <person name="Goncalves M.F.M."/>
            <person name="Tilleman L."/>
            <person name="Duarte A.S."/>
            <person name="Jorrin-Novo J.V."/>
            <person name="Van De Peer Y."/>
            <person name="Deforce D."/>
            <person name="Van Nieuwerburgh F."/>
            <person name="Esteves A.C."/>
            <person name="Alves A."/>
        </authorList>
    </citation>
    <scope>NUCLEOTIDE SEQUENCE</scope>
    <source>
        <strain evidence="2">CBS 339.90</strain>
    </source>
</reference>
<feature type="signal peptide" evidence="1">
    <location>
        <begin position="1"/>
        <end position="19"/>
    </location>
</feature>
<protein>
    <submittedName>
        <fullName evidence="2">Uncharacterized protein</fullName>
    </submittedName>
</protein>
<dbReference type="EMBL" id="JAUJDW010000013">
    <property type="protein sequence ID" value="KAK0659680.1"/>
    <property type="molecule type" value="Genomic_DNA"/>
</dbReference>
<dbReference type="AlphaFoldDB" id="A0AA39YWS6"/>
<keyword evidence="1" id="KW-0732">Signal</keyword>
<keyword evidence="3" id="KW-1185">Reference proteome</keyword>
<proteinExistence type="predicted"/>
<name>A0AA39YWS6_9PEZI</name>